<evidence type="ECO:0000259" key="2">
    <source>
        <dbReference type="PROSITE" id="PS50975"/>
    </source>
</evidence>
<accession>A0A7C3AL43</accession>
<protein>
    <recommendedName>
        <fullName evidence="2">ATP-grasp domain-containing protein</fullName>
    </recommendedName>
</protein>
<dbReference type="GO" id="GO:0046872">
    <property type="term" value="F:metal ion binding"/>
    <property type="evidence" value="ECO:0007669"/>
    <property type="project" value="InterPro"/>
</dbReference>
<feature type="domain" description="ATP-grasp" evidence="2">
    <location>
        <begin position="100"/>
        <end position="277"/>
    </location>
</feature>
<dbReference type="InterPro" id="IPR011761">
    <property type="entry name" value="ATP-grasp"/>
</dbReference>
<dbReference type="InterPro" id="IPR016185">
    <property type="entry name" value="PreATP-grasp_dom_sf"/>
</dbReference>
<organism evidence="3">
    <name type="scientific">Thermorudis sp</name>
    <dbReference type="NCBI Taxonomy" id="1969470"/>
    <lineage>
        <taxon>Bacteria</taxon>
        <taxon>Pseudomonadati</taxon>
        <taxon>Thermomicrobiota</taxon>
        <taxon>Thermomicrobia</taxon>
        <taxon>Thermomicrobia incertae sedis</taxon>
        <taxon>Thermorudis</taxon>
    </lineage>
</organism>
<dbReference type="GO" id="GO:0005524">
    <property type="term" value="F:ATP binding"/>
    <property type="evidence" value="ECO:0007669"/>
    <property type="project" value="UniProtKB-UniRule"/>
</dbReference>
<evidence type="ECO:0000313" key="3">
    <source>
        <dbReference type="EMBL" id="HEX69876.1"/>
    </source>
</evidence>
<keyword evidence="1" id="KW-0547">Nucleotide-binding</keyword>
<dbReference type="PROSITE" id="PS50975">
    <property type="entry name" value="ATP_GRASP"/>
    <property type="match status" value="1"/>
</dbReference>
<dbReference type="Pfam" id="PF22626">
    <property type="entry name" value="LysX_preATP_grasp"/>
    <property type="match status" value="1"/>
</dbReference>
<dbReference type="SUPFAM" id="SSF52440">
    <property type="entry name" value="PreATP-grasp domain"/>
    <property type="match status" value="1"/>
</dbReference>
<dbReference type="Gene3D" id="3.30.470.20">
    <property type="entry name" value="ATP-grasp fold, B domain"/>
    <property type="match status" value="1"/>
</dbReference>
<dbReference type="GO" id="GO:0018169">
    <property type="term" value="F:ribosomal S6-glutamic acid ligase activity"/>
    <property type="evidence" value="ECO:0007669"/>
    <property type="project" value="TreeGrafter"/>
</dbReference>
<dbReference type="AlphaFoldDB" id="A0A7C3AL43"/>
<name>A0A7C3AL43_9BACT</name>
<dbReference type="InterPro" id="IPR013815">
    <property type="entry name" value="ATP_grasp_subdomain_1"/>
</dbReference>
<reference evidence="3" key="1">
    <citation type="journal article" date="2020" name="mSystems">
        <title>Genome- and Community-Level Interaction Insights into Carbon Utilization and Element Cycling Functions of Hydrothermarchaeota in Hydrothermal Sediment.</title>
        <authorList>
            <person name="Zhou Z."/>
            <person name="Liu Y."/>
            <person name="Xu W."/>
            <person name="Pan J."/>
            <person name="Luo Z.H."/>
            <person name="Li M."/>
        </authorList>
    </citation>
    <scope>NUCLEOTIDE SEQUENCE [LARGE SCALE GENOMIC DNA]</scope>
    <source>
        <strain evidence="3">SpSt-192</strain>
    </source>
</reference>
<dbReference type="InterPro" id="IPR054562">
    <property type="entry name" value="LysX/ArgX_preATP_grasp"/>
</dbReference>
<dbReference type="Gene3D" id="3.40.50.20">
    <property type="match status" value="1"/>
</dbReference>
<evidence type="ECO:0000256" key="1">
    <source>
        <dbReference type="PROSITE-ProRule" id="PRU00409"/>
    </source>
</evidence>
<dbReference type="SUPFAM" id="SSF56059">
    <property type="entry name" value="Glutathione synthetase ATP-binding domain-like"/>
    <property type="match status" value="1"/>
</dbReference>
<dbReference type="GO" id="GO:0005737">
    <property type="term" value="C:cytoplasm"/>
    <property type="evidence" value="ECO:0007669"/>
    <property type="project" value="TreeGrafter"/>
</dbReference>
<keyword evidence="1" id="KW-0067">ATP-binding</keyword>
<sequence>MSRVALLAERLRVEERLLIAAFARHGWEATLLRPADLILPLHGAQALGALDLPSLSPAVLDRTAATPESVALSALLTATGTIVVNRTATTRLLADRLAFLRHMLAGQIAVPPTVASFGPESTLRAIETLGYPVYLKSLSAGPPMPVALVEDRDAAEALVEHRSVLGDERAVLVQKAVADPSQTVRLVVAGQRLIAAARLEEERWQLIDRAIWERLAGAVAQRLGSGVYEIEAAETDAGQVVISAGNLLEFRSLAELGVPVAEAIAEHLLEVVTEGAEASPIQSEGVSV</sequence>
<comment type="caution">
    <text evidence="3">The sequence shown here is derived from an EMBL/GenBank/DDBJ whole genome shotgun (WGS) entry which is preliminary data.</text>
</comment>
<dbReference type="PANTHER" id="PTHR21621">
    <property type="entry name" value="RIBOSOMAL PROTEIN S6 MODIFICATION PROTEIN"/>
    <property type="match status" value="1"/>
</dbReference>
<dbReference type="GO" id="GO:0009432">
    <property type="term" value="P:SOS response"/>
    <property type="evidence" value="ECO:0007669"/>
    <property type="project" value="TreeGrafter"/>
</dbReference>
<dbReference type="Gene3D" id="3.30.1490.20">
    <property type="entry name" value="ATP-grasp fold, A domain"/>
    <property type="match status" value="1"/>
</dbReference>
<dbReference type="EMBL" id="DSID01000105">
    <property type="protein sequence ID" value="HEX69876.1"/>
    <property type="molecule type" value="Genomic_DNA"/>
</dbReference>
<dbReference type="PANTHER" id="PTHR21621:SF0">
    <property type="entry name" value="BETA-CITRYLGLUTAMATE SYNTHASE B-RELATED"/>
    <property type="match status" value="1"/>
</dbReference>
<gene>
    <name evidence="3" type="ORF">ENP13_01340</name>
</gene>
<proteinExistence type="predicted"/>